<dbReference type="Proteomes" id="UP000182190">
    <property type="component" value="Unassembled WGS sequence"/>
</dbReference>
<name>A0A7Z9BEI0_9CYAN</name>
<proteinExistence type="predicted"/>
<dbReference type="AlphaFoldDB" id="A0A7Z9BEI0"/>
<evidence type="ECO:0000313" key="1">
    <source>
        <dbReference type="EMBL" id="VXD10723.1"/>
    </source>
</evidence>
<evidence type="ECO:0000313" key="2">
    <source>
        <dbReference type="Proteomes" id="UP000182190"/>
    </source>
</evidence>
<reference evidence="1" key="1">
    <citation type="submission" date="2019-10" db="EMBL/GenBank/DDBJ databases">
        <authorList>
            <consortium name="Genoscope - CEA"/>
            <person name="William W."/>
        </authorList>
    </citation>
    <scope>NUCLEOTIDE SEQUENCE [LARGE SCALE GENOMIC DNA]</scope>
    <source>
        <strain evidence="1">BBR_PRJEB10994</strain>
    </source>
</reference>
<accession>A0A7Z9BEI0</accession>
<gene>
    <name evidence="1" type="ORF">PL9631_1010002</name>
</gene>
<comment type="caution">
    <text evidence="1">The sequence shown here is derived from an EMBL/GenBank/DDBJ whole genome shotgun (WGS) entry which is preliminary data.</text>
</comment>
<organism evidence="1 2">
    <name type="scientific">Planktothrix paucivesiculata PCC 9631</name>
    <dbReference type="NCBI Taxonomy" id="671071"/>
    <lineage>
        <taxon>Bacteria</taxon>
        <taxon>Bacillati</taxon>
        <taxon>Cyanobacteriota</taxon>
        <taxon>Cyanophyceae</taxon>
        <taxon>Oscillatoriophycideae</taxon>
        <taxon>Oscillatoriales</taxon>
        <taxon>Microcoleaceae</taxon>
        <taxon>Planktothrix</taxon>
    </lineage>
</organism>
<dbReference type="RefSeq" id="WP_197046450.1">
    <property type="nucleotide sequence ID" value="NZ_LR735024.1"/>
</dbReference>
<protein>
    <submittedName>
        <fullName evidence="1">Peptide chain release factor 2</fullName>
    </submittedName>
</protein>
<keyword evidence="2" id="KW-1185">Reference proteome</keyword>
<sequence>MLTVDCSPISAKIKSVPFRVEKRLAIAMDVLEIKREIELLSERLGKTQDYL</sequence>
<dbReference type="EMBL" id="CZCS02000004">
    <property type="protein sequence ID" value="VXD10723.1"/>
    <property type="molecule type" value="Genomic_DNA"/>
</dbReference>